<dbReference type="EMBL" id="ABJB010953683">
    <property type="status" value="NOT_ANNOTATED_CDS"/>
    <property type="molecule type" value="Genomic_DNA"/>
</dbReference>
<evidence type="ECO:0000313" key="4">
    <source>
        <dbReference type="Proteomes" id="UP000001555"/>
    </source>
</evidence>
<reference evidence="3" key="2">
    <citation type="submission" date="2020-05" db="UniProtKB">
        <authorList>
            <consortium name="EnsemblMetazoa"/>
        </authorList>
    </citation>
    <scope>IDENTIFICATION</scope>
    <source>
        <strain evidence="3">wikel</strain>
    </source>
</reference>
<dbReference type="VEuPathDB" id="VectorBase:ISCI015505"/>
<proteinExistence type="predicted"/>
<keyword evidence="4" id="KW-1185">Reference proteome</keyword>
<gene>
    <name evidence="2" type="ORF">IscW_ISCW015505</name>
</gene>
<evidence type="ECO:0000313" key="2">
    <source>
        <dbReference type="EMBL" id="EEC20387.1"/>
    </source>
</evidence>
<dbReference type="PaxDb" id="6945-B7QNG5"/>
<dbReference type="VEuPathDB" id="VectorBase:ISCW015505"/>
<feature type="compositionally biased region" description="Polar residues" evidence="1">
    <location>
        <begin position="1"/>
        <end position="12"/>
    </location>
</feature>
<accession>B7QNG5</accession>
<dbReference type="EMBL" id="DS978970">
    <property type="protein sequence ID" value="EEC20387.1"/>
    <property type="molecule type" value="Genomic_DNA"/>
</dbReference>
<evidence type="ECO:0000256" key="1">
    <source>
        <dbReference type="SAM" id="MobiDB-lite"/>
    </source>
</evidence>
<dbReference type="InParanoid" id="B7QNG5"/>
<feature type="region of interest" description="Disordered" evidence="1">
    <location>
        <begin position="1"/>
        <end position="23"/>
    </location>
</feature>
<sequence length="81" mass="8985">MSSCLLPSNNGPTDEFSGISEGNERRFVPKHQIARRGKERSAGPFFTGRRRGSVLEISLELSDAKAFGNWFPRGSSNVTVW</sequence>
<reference evidence="2 4" key="1">
    <citation type="submission" date="2008-03" db="EMBL/GenBank/DDBJ databases">
        <title>Annotation of Ixodes scapularis.</title>
        <authorList>
            <consortium name="Ixodes scapularis Genome Project Consortium"/>
            <person name="Caler E."/>
            <person name="Hannick L.I."/>
            <person name="Bidwell S."/>
            <person name="Joardar V."/>
            <person name="Thiagarajan M."/>
            <person name="Amedeo P."/>
            <person name="Galinsky K.J."/>
            <person name="Schobel S."/>
            <person name="Inman J."/>
            <person name="Hostetler J."/>
            <person name="Miller J."/>
            <person name="Hammond M."/>
            <person name="Megy K."/>
            <person name="Lawson D."/>
            <person name="Kodira C."/>
            <person name="Sutton G."/>
            <person name="Meyer J."/>
            <person name="Hill C.A."/>
            <person name="Birren B."/>
            <person name="Nene V."/>
            <person name="Collins F."/>
            <person name="Alarcon-Chaidez F."/>
            <person name="Wikel S."/>
            <person name="Strausberg R."/>
        </authorList>
    </citation>
    <scope>NUCLEOTIDE SEQUENCE [LARGE SCALE GENOMIC DNA]</scope>
    <source>
        <strain evidence="4">Wikel</strain>
        <strain evidence="2">Wikel colony</strain>
    </source>
</reference>
<dbReference type="HOGENOM" id="CLU_2576535_0_0_1"/>
<organism>
    <name type="scientific">Ixodes scapularis</name>
    <name type="common">Black-legged tick</name>
    <name type="synonym">Deer tick</name>
    <dbReference type="NCBI Taxonomy" id="6945"/>
    <lineage>
        <taxon>Eukaryota</taxon>
        <taxon>Metazoa</taxon>
        <taxon>Ecdysozoa</taxon>
        <taxon>Arthropoda</taxon>
        <taxon>Chelicerata</taxon>
        <taxon>Arachnida</taxon>
        <taxon>Acari</taxon>
        <taxon>Parasitiformes</taxon>
        <taxon>Ixodida</taxon>
        <taxon>Ixodoidea</taxon>
        <taxon>Ixodidae</taxon>
        <taxon>Ixodinae</taxon>
        <taxon>Ixodes</taxon>
    </lineage>
</organism>
<dbReference type="Proteomes" id="UP000001555">
    <property type="component" value="Unassembled WGS sequence"/>
</dbReference>
<name>B7QNG5_IXOSC</name>
<protein>
    <submittedName>
        <fullName evidence="2 3">Uncharacterized protein</fullName>
    </submittedName>
</protein>
<evidence type="ECO:0000313" key="3">
    <source>
        <dbReference type="EnsemblMetazoa" id="ISCW015505-PA"/>
    </source>
</evidence>
<dbReference type="EnsemblMetazoa" id="ISCW015505-RA">
    <property type="protein sequence ID" value="ISCW015505-PA"/>
    <property type="gene ID" value="ISCW015505"/>
</dbReference>
<dbReference type="AlphaFoldDB" id="B7QNG5"/>